<dbReference type="AlphaFoldDB" id="A0A8B5ZN63"/>
<organism evidence="1 2">
    <name type="scientific">Vibrio cholerae</name>
    <dbReference type="NCBI Taxonomy" id="666"/>
    <lineage>
        <taxon>Bacteria</taxon>
        <taxon>Pseudomonadati</taxon>
        <taxon>Pseudomonadota</taxon>
        <taxon>Gammaproteobacteria</taxon>
        <taxon>Vibrionales</taxon>
        <taxon>Vibrionaceae</taxon>
        <taxon>Vibrio</taxon>
    </lineage>
</organism>
<name>A0A8B5ZN63_VIBCL</name>
<reference evidence="1 2" key="1">
    <citation type="submission" date="2019-06" db="EMBL/GenBank/DDBJ databases">
        <title>Vibrio cholerae phylogeny based on whole-genome sequencing reveals genetic diversity and population strucutre.</title>
        <authorList>
            <person name="Zhiqiu Y."/>
            <person name="Bin L."/>
            <person name="Lingyan J."/>
        </authorList>
    </citation>
    <scope>NUCLEOTIDE SEQUENCE [LARGE SCALE GENOMIC DNA]</scope>
    <source>
        <strain evidence="1 2">N2768</strain>
    </source>
</reference>
<sequence length="86" mass="9672">MTAEIQINGLVLPINDAHIHQRRGVTAARAVSGEPLHFTVLKCLDGRYTKTYCGLARVDNIDDFLKIMEWGDHFEPIASWYQGGTQ</sequence>
<gene>
    <name evidence="1" type="ORF">FXE67_03670</name>
</gene>
<proteinExistence type="predicted"/>
<accession>A0A8B5ZN63</accession>
<dbReference type="RefSeq" id="WP_072670316.1">
    <property type="nucleotide sequence ID" value="NZ_JACYQO010000013.1"/>
</dbReference>
<dbReference type="EMBL" id="VSGZ01000016">
    <property type="protein sequence ID" value="TXY93616.1"/>
    <property type="molecule type" value="Genomic_DNA"/>
</dbReference>
<comment type="caution">
    <text evidence="1">The sequence shown here is derived from an EMBL/GenBank/DDBJ whole genome shotgun (WGS) entry which is preliminary data.</text>
</comment>
<protein>
    <submittedName>
        <fullName evidence="1">Uncharacterized protein</fullName>
    </submittedName>
</protein>
<dbReference type="Proteomes" id="UP000323583">
    <property type="component" value="Unassembled WGS sequence"/>
</dbReference>
<evidence type="ECO:0000313" key="1">
    <source>
        <dbReference type="EMBL" id="TXY93616.1"/>
    </source>
</evidence>
<evidence type="ECO:0000313" key="2">
    <source>
        <dbReference type="Proteomes" id="UP000323583"/>
    </source>
</evidence>